<evidence type="ECO:0000313" key="3">
    <source>
        <dbReference type="EMBL" id="CAB4151619.1"/>
    </source>
</evidence>
<dbReference type="Pfam" id="PF02037">
    <property type="entry name" value="SAP"/>
    <property type="match status" value="1"/>
</dbReference>
<evidence type="ECO:0000256" key="1">
    <source>
        <dbReference type="SAM" id="MobiDB-lite"/>
    </source>
</evidence>
<dbReference type="PROSITE" id="PS50800">
    <property type="entry name" value="SAP"/>
    <property type="match status" value="1"/>
</dbReference>
<dbReference type="Gene3D" id="1.10.720.30">
    <property type="entry name" value="SAP domain"/>
    <property type="match status" value="1"/>
</dbReference>
<name>A0A6J5N7C9_9CAUD</name>
<feature type="compositionally biased region" description="Acidic residues" evidence="1">
    <location>
        <begin position="59"/>
        <end position="69"/>
    </location>
</feature>
<dbReference type="SMART" id="SM00513">
    <property type="entry name" value="SAP"/>
    <property type="match status" value="1"/>
</dbReference>
<dbReference type="EMBL" id="LR796572">
    <property type="protein sequence ID" value="CAB4151619.1"/>
    <property type="molecule type" value="Genomic_DNA"/>
</dbReference>
<protein>
    <submittedName>
        <fullName evidence="3">SAP domain containing protein</fullName>
    </submittedName>
</protein>
<feature type="domain" description="SAP" evidence="2">
    <location>
        <begin position="76"/>
        <end position="110"/>
    </location>
</feature>
<proteinExistence type="predicted"/>
<dbReference type="SUPFAM" id="SSF68906">
    <property type="entry name" value="SAP domain"/>
    <property type="match status" value="1"/>
</dbReference>
<reference evidence="3" key="1">
    <citation type="submission" date="2020-04" db="EMBL/GenBank/DDBJ databases">
        <authorList>
            <person name="Chiriac C."/>
            <person name="Salcher M."/>
            <person name="Ghai R."/>
            <person name="Kavagutti S V."/>
        </authorList>
    </citation>
    <scope>NUCLEOTIDE SEQUENCE</scope>
</reference>
<sequence>MLYKTLAAVSIMGTRAEKGEIVEVPTHVYDAFGPDYLVPADLTVAPTPGKTPGVAPADETIDDNAEATPEEQRKNLESMKLDELKELCSEMNLATDGKKSDLVERILLANVNNK</sequence>
<gene>
    <name evidence="3" type="ORF">UFOVP594_25</name>
</gene>
<feature type="region of interest" description="Disordered" evidence="1">
    <location>
        <begin position="47"/>
        <end position="73"/>
    </location>
</feature>
<organism evidence="3">
    <name type="scientific">uncultured Caudovirales phage</name>
    <dbReference type="NCBI Taxonomy" id="2100421"/>
    <lineage>
        <taxon>Viruses</taxon>
        <taxon>Duplodnaviria</taxon>
        <taxon>Heunggongvirae</taxon>
        <taxon>Uroviricota</taxon>
        <taxon>Caudoviricetes</taxon>
        <taxon>Peduoviridae</taxon>
        <taxon>Maltschvirus</taxon>
        <taxon>Maltschvirus maltsch</taxon>
    </lineage>
</organism>
<dbReference type="InterPro" id="IPR003034">
    <property type="entry name" value="SAP_dom"/>
</dbReference>
<dbReference type="InterPro" id="IPR036361">
    <property type="entry name" value="SAP_dom_sf"/>
</dbReference>
<evidence type="ECO:0000259" key="2">
    <source>
        <dbReference type="PROSITE" id="PS50800"/>
    </source>
</evidence>
<accession>A0A6J5N7C9</accession>